<dbReference type="AlphaFoldDB" id="A0A395VRC8"/>
<dbReference type="GO" id="GO:0006354">
    <property type="term" value="P:DNA-templated transcription elongation"/>
    <property type="evidence" value="ECO:0007669"/>
    <property type="project" value="InterPro"/>
</dbReference>
<evidence type="ECO:0000313" key="9">
    <source>
        <dbReference type="Proteomes" id="UP000266492"/>
    </source>
</evidence>
<dbReference type="Pfam" id="PF02357">
    <property type="entry name" value="NusG"/>
    <property type="match status" value="1"/>
</dbReference>
<comment type="caution">
    <text evidence="8">The sequence shown here is derived from an EMBL/GenBank/DDBJ whole genome shotgun (WGS) entry which is preliminary data.</text>
</comment>
<protein>
    <submittedName>
        <fullName evidence="8">UpxY family transcription antiterminator</fullName>
    </submittedName>
</protein>
<proteinExistence type="predicted"/>
<evidence type="ECO:0000313" key="7">
    <source>
        <dbReference type="EMBL" id="MDC2409019.1"/>
    </source>
</evidence>
<evidence type="ECO:0000256" key="2">
    <source>
        <dbReference type="ARBA" id="ARBA00023015"/>
    </source>
</evidence>
<gene>
    <name evidence="8" type="ORF">DWX70_21025</name>
    <name evidence="6" type="ORF">F3F51_17180</name>
    <name evidence="7" type="ORF">PO240_14155</name>
</gene>
<dbReference type="EMBL" id="QRVZ01000022">
    <property type="protein sequence ID" value="RGS80646.1"/>
    <property type="molecule type" value="Genomic_DNA"/>
</dbReference>
<feature type="domain" description="KOW" evidence="5">
    <location>
        <begin position="136"/>
        <end position="163"/>
    </location>
</feature>
<accession>A0A395VRC8</accession>
<dbReference type="CDD" id="cd09895">
    <property type="entry name" value="NGN_SP_UpxY"/>
    <property type="match status" value="1"/>
</dbReference>
<evidence type="ECO:0000259" key="5">
    <source>
        <dbReference type="SMART" id="SM00739"/>
    </source>
</evidence>
<dbReference type="Proteomes" id="UP000266492">
    <property type="component" value="Unassembled WGS sequence"/>
</dbReference>
<dbReference type="PANTHER" id="PTHR30265:SF4">
    <property type="entry name" value="KOW MOTIF FAMILY PROTEIN, EXPRESSED"/>
    <property type="match status" value="1"/>
</dbReference>
<reference evidence="6 10" key="2">
    <citation type="journal article" date="2019" name="Nat. Med.">
        <title>A library of human gut bacterial isolates paired with longitudinal multiomics data enables mechanistic microbiome research.</title>
        <authorList>
            <person name="Poyet M."/>
            <person name="Groussin M."/>
            <person name="Gibbons S.M."/>
            <person name="Avila-Pacheco J."/>
            <person name="Jiang X."/>
            <person name="Kearney S.M."/>
            <person name="Perrotta A.R."/>
            <person name="Berdy B."/>
            <person name="Zhao S."/>
            <person name="Lieberman T.D."/>
            <person name="Swanson P.K."/>
            <person name="Smith M."/>
            <person name="Roesemann S."/>
            <person name="Alexander J.E."/>
            <person name="Rich S.A."/>
            <person name="Livny J."/>
            <person name="Vlamakis H."/>
            <person name="Clish C."/>
            <person name="Bullock K."/>
            <person name="Deik A."/>
            <person name="Scott J."/>
            <person name="Pierce K.A."/>
            <person name="Xavier R.J."/>
            <person name="Alm E.J."/>
        </authorList>
    </citation>
    <scope>NUCLEOTIDE SEQUENCE [LARGE SCALE GENOMIC DNA]</scope>
    <source>
        <strain evidence="6 10">BIOML-A183</strain>
    </source>
</reference>
<dbReference type="InterPro" id="IPR006645">
    <property type="entry name" value="NGN-like_dom"/>
</dbReference>
<dbReference type="InterPro" id="IPR036735">
    <property type="entry name" value="NGN_dom_sf"/>
</dbReference>
<evidence type="ECO:0000256" key="4">
    <source>
        <dbReference type="SAM" id="MobiDB-lite"/>
    </source>
</evidence>
<evidence type="ECO:0000313" key="10">
    <source>
        <dbReference type="Proteomes" id="UP000460135"/>
    </source>
</evidence>
<dbReference type="RefSeq" id="WP_004302218.1">
    <property type="nucleotide sequence ID" value="NZ_BAABYJ010000001.1"/>
</dbReference>
<dbReference type="EMBL" id="JAQNWR010000009">
    <property type="protein sequence ID" value="MDC2409019.1"/>
    <property type="molecule type" value="Genomic_DNA"/>
</dbReference>
<dbReference type="KEGG" id="boa:Bovatus_04890"/>
<evidence type="ECO:0000256" key="1">
    <source>
        <dbReference type="ARBA" id="ARBA00022814"/>
    </source>
</evidence>
<reference evidence="8 9" key="1">
    <citation type="submission" date="2018-08" db="EMBL/GenBank/DDBJ databases">
        <title>A genome reference for cultivated species of the human gut microbiota.</title>
        <authorList>
            <person name="Zou Y."/>
            <person name="Xue W."/>
            <person name="Luo G."/>
        </authorList>
    </citation>
    <scope>NUCLEOTIDE SEQUENCE [LARGE SCALE GENOMIC DNA]</scope>
    <source>
        <strain evidence="8 9">AF20-9LB</strain>
    </source>
</reference>
<keyword evidence="2" id="KW-0805">Transcription regulation</keyword>
<reference evidence="7" key="3">
    <citation type="submission" date="2022-10" db="EMBL/GenBank/DDBJ databases">
        <title>Human gut microbiome strain richness.</title>
        <authorList>
            <person name="Chen-Liaw A."/>
        </authorList>
    </citation>
    <scope>NUCLEOTIDE SEQUENCE</scope>
    <source>
        <strain evidence="7">F7_m1001271B151109d0_201107</strain>
    </source>
</reference>
<dbReference type="GeneID" id="29455554"/>
<feature type="region of interest" description="Disordered" evidence="4">
    <location>
        <begin position="1"/>
        <end position="20"/>
    </location>
</feature>
<keyword evidence="1" id="KW-0889">Transcription antitermination</keyword>
<organism evidence="8 9">
    <name type="scientific">Bacteroides ovatus</name>
    <dbReference type="NCBI Taxonomy" id="28116"/>
    <lineage>
        <taxon>Bacteria</taxon>
        <taxon>Pseudomonadati</taxon>
        <taxon>Bacteroidota</taxon>
        <taxon>Bacteroidia</taxon>
        <taxon>Bacteroidales</taxon>
        <taxon>Bacteroidaceae</taxon>
        <taxon>Bacteroides</taxon>
    </lineage>
</organism>
<dbReference type="Proteomes" id="UP001214017">
    <property type="component" value="Unassembled WGS sequence"/>
</dbReference>
<dbReference type="GO" id="GO:0031564">
    <property type="term" value="P:transcription antitermination"/>
    <property type="evidence" value="ECO:0007669"/>
    <property type="project" value="UniProtKB-KW"/>
</dbReference>
<dbReference type="InterPro" id="IPR005824">
    <property type="entry name" value="KOW"/>
</dbReference>
<dbReference type="InterPro" id="IPR043425">
    <property type="entry name" value="NusG-like"/>
</dbReference>
<dbReference type="SMART" id="SM00739">
    <property type="entry name" value="KOW"/>
    <property type="match status" value="1"/>
</dbReference>
<dbReference type="Gene3D" id="3.30.70.940">
    <property type="entry name" value="NusG, N-terminal domain"/>
    <property type="match status" value="1"/>
</dbReference>
<evidence type="ECO:0000313" key="8">
    <source>
        <dbReference type="EMBL" id="RGS80646.1"/>
    </source>
</evidence>
<name>A0A395VRC8_BACOV</name>
<keyword evidence="3" id="KW-0804">Transcription</keyword>
<dbReference type="NCBIfam" id="NF033644">
    <property type="entry name" value="antiterm_UpxY"/>
    <property type="match status" value="1"/>
</dbReference>
<dbReference type="Proteomes" id="UP000460135">
    <property type="component" value="Unassembled WGS sequence"/>
</dbReference>
<dbReference type="SUPFAM" id="SSF50104">
    <property type="entry name" value="Translation proteins SH3-like domain"/>
    <property type="match status" value="1"/>
</dbReference>
<dbReference type="PANTHER" id="PTHR30265">
    <property type="entry name" value="RHO-INTERACTING TRANSCRIPTION TERMINATION FACTOR NUSG"/>
    <property type="match status" value="1"/>
</dbReference>
<dbReference type="InterPro" id="IPR008991">
    <property type="entry name" value="Translation_prot_SH3-like_sf"/>
</dbReference>
<dbReference type="SUPFAM" id="SSF82679">
    <property type="entry name" value="N-utilization substance G protein NusG, N-terminal domain"/>
    <property type="match status" value="1"/>
</dbReference>
<evidence type="ECO:0000313" key="6">
    <source>
        <dbReference type="EMBL" id="KAA3803027.1"/>
    </source>
</evidence>
<sequence length="193" mass="21437">MILTKPKSVNAGPISGTGEGVAHSKRWYVALVRMHHEKKVAERLGKMGIENFVPVQQEIHQWSDRRKVVESVLLPMMVFVHADPKERKEVLSFSTVSRYMVMRGESSPAVIPDEQMARFRFMLDYSEEAICMNSSPLARGEKVRVVKGPLSGLVGELVNVDGKSKIAVRLNMLGCACVDMPIGYVESADVHVG</sequence>
<dbReference type="EMBL" id="VWLX01000012">
    <property type="protein sequence ID" value="KAA3803027.1"/>
    <property type="molecule type" value="Genomic_DNA"/>
</dbReference>
<evidence type="ECO:0000256" key="3">
    <source>
        <dbReference type="ARBA" id="ARBA00023163"/>
    </source>
</evidence>